<feature type="region of interest" description="Disordered" evidence="9">
    <location>
        <begin position="94"/>
        <end position="118"/>
    </location>
</feature>
<dbReference type="Pfam" id="PF14559">
    <property type="entry name" value="TPR_19"/>
    <property type="match status" value="1"/>
</dbReference>
<dbReference type="AlphaFoldDB" id="I0YQY0"/>
<dbReference type="KEGG" id="csl:COCSUDRAFT_57355"/>
<dbReference type="GO" id="GO:0005778">
    <property type="term" value="C:peroxisomal membrane"/>
    <property type="evidence" value="ECO:0007669"/>
    <property type="project" value="TreeGrafter"/>
</dbReference>
<dbReference type="EMBL" id="AGSI01000014">
    <property type="protein sequence ID" value="EIE20799.1"/>
    <property type="molecule type" value="Genomic_DNA"/>
</dbReference>
<evidence type="ECO:0000256" key="8">
    <source>
        <dbReference type="PROSITE-ProRule" id="PRU00339"/>
    </source>
</evidence>
<comment type="subcellular location">
    <subcellularLocation>
        <location evidence="2">Cytoplasm</location>
    </subcellularLocation>
    <subcellularLocation>
        <location evidence="1">Peroxisome</location>
    </subcellularLocation>
</comment>
<evidence type="ECO:0000313" key="11">
    <source>
        <dbReference type="Proteomes" id="UP000007264"/>
    </source>
</evidence>
<keyword evidence="6 8" id="KW-0802">TPR repeat</keyword>
<evidence type="ECO:0000256" key="4">
    <source>
        <dbReference type="ARBA" id="ARBA00022490"/>
    </source>
</evidence>
<protein>
    <submittedName>
        <fullName evidence="10">TPR-like protein</fullName>
    </submittedName>
</protein>
<dbReference type="RefSeq" id="XP_005645343.1">
    <property type="nucleotide sequence ID" value="XM_005645286.1"/>
</dbReference>
<keyword evidence="7" id="KW-0576">Peroxisome</keyword>
<name>I0YQY0_COCSC</name>
<keyword evidence="4" id="KW-0963">Cytoplasm</keyword>
<dbReference type="GO" id="GO:0005052">
    <property type="term" value="F:peroxisome matrix targeting signal-1 binding"/>
    <property type="evidence" value="ECO:0007669"/>
    <property type="project" value="TreeGrafter"/>
</dbReference>
<dbReference type="InterPro" id="IPR011990">
    <property type="entry name" value="TPR-like_helical_dom_sf"/>
</dbReference>
<dbReference type="GO" id="GO:0005829">
    <property type="term" value="C:cytosol"/>
    <property type="evidence" value="ECO:0007669"/>
    <property type="project" value="TreeGrafter"/>
</dbReference>
<evidence type="ECO:0000256" key="5">
    <source>
        <dbReference type="ARBA" id="ARBA00022737"/>
    </source>
</evidence>
<comment type="caution">
    <text evidence="10">The sequence shown here is derived from an EMBL/GenBank/DDBJ whole genome shotgun (WGS) entry which is preliminary data.</text>
</comment>
<sequence>MCSQPPGHPREAWADEFGAHPSAHATPFKAPMGTAGPSTQWANEFQRREHSSGHPSAWAEEFRAGPSHAPMANLTLNNSSQAPSAWAADFLGSRGQNLHQPHGDMSRSGHGSQWAEQFADARPKSEQWVDEFAAHAAQEVQSSLTPEQRKAMRGPSAKDPVEDDDAASWVHQYNEELARPSTNALEFDMGELEASCALMPAQDNPYSAHALPLQIAQQMEREGRLRAAALAYEAAARVAPLNREAWWRLGRCRLELEDFRGACGPFTHTLKGWPTHPANGAAWRSLVQAALGAGQKEQASNALQGWLHSLAGGADAAMALGGGGRVNVKELQAELLRRAEAAPGEVLAWEMLGYLHSLRGEHAAATEAFGKAVVTGAGQDNNALCLLGSSLSQQKQHSQAERVFKAATASSEATRAWAGLARCQCAQGKYGEAVQSYSRALERRPDTTSLWDSLAMALTALGRMDKADAAARQDPIVLRPDSVKAM</sequence>
<feature type="repeat" description="TPR" evidence="8">
    <location>
        <begin position="414"/>
        <end position="447"/>
    </location>
</feature>
<dbReference type="STRING" id="574566.I0YQY0"/>
<dbReference type="InterPro" id="IPR024111">
    <property type="entry name" value="PEX5/PEX5L"/>
</dbReference>
<organism evidence="10 11">
    <name type="scientific">Coccomyxa subellipsoidea (strain C-169)</name>
    <name type="common">Green microalga</name>
    <dbReference type="NCBI Taxonomy" id="574566"/>
    <lineage>
        <taxon>Eukaryota</taxon>
        <taxon>Viridiplantae</taxon>
        <taxon>Chlorophyta</taxon>
        <taxon>core chlorophytes</taxon>
        <taxon>Trebouxiophyceae</taxon>
        <taxon>Trebouxiophyceae incertae sedis</taxon>
        <taxon>Coccomyxaceae</taxon>
        <taxon>Coccomyxa</taxon>
        <taxon>Coccomyxa subellipsoidea</taxon>
    </lineage>
</organism>
<feature type="region of interest" description="Disordered" evidence="9">
    <location>
        <begin position="1"/>
        <end position="55"/>
    </location>
</feature>
<proteinExistence type="inferred from homology"/>
<evidence type="ECO:0000313" key="10">
    <source>
        <dbReference type="EMBL" id="EIE20799.1"/>
    </source>
</evidence>
<keyword evidence="5" id="KW-0677">Repeat</keyword>
<dbReference type="PROSITE" id="PS50005">
    <property type="entry name" value="TPR"/>
    <property type="match status" value="1"/>
</dbReference>
<evidence type="ECO:0000256" key="3">
    <source>
        <dbReference type="ARBA" id="ARBA00005348"/>
    </source>
</evidence>
<dbReference type="InterPro" id="IPR019734">
    <property type="entry name" value="TPR_rpt"/>
</dbReference>
<accession>I0YQY0</accession>
<comment type="similarity">
    <text evidence="3">Belongs to the peroxisomal targeting signal receptor family.</text>
</comment>
<dbReference type="eggNOG" id="KOG1125">
    <property type="taxonomic scope" value="Eukaryota"/>
</dbReference>
<dbReference type="PANTHER" id="PTHR10130:SF0">
    <property type="entry name" value="GH08708P"/>
    <property type="match status" value="1"/>
</dbReference>
<dbReference type="PANTHER" id="PTHR10130">
    <property type="entry name" value="PEROXISOMAL TARGETING SIGNAL 1 RECEPTOR PEX5"/>
    <property type="match status" value="1"/>
</dbReference>
<feature type="region of interest" description="Disordered" evidence="9">
    <location>
        <begin position="139"/>
        <end position="163"/>
    </location>
</feature>
<dbReference type="Gene3D" id="1.25.40.10">
    <property type="entry name" value="Tetratricopeptide repeat domain"/>
    <property type="match status" value="2"/>
</dbReference>
<gene>
    <name evidence="10" type="ORF">COCSUDRAFT_57355</name>
</gene>
<keyword evidence="11" id="KW-1185">Reference proteome</keyword>
<evidence type="ECO:0000256" key="2">
    <source>
        <dbReference type="ARBA" id="ARBA00004496"/>
    </source>
</evidence>
<dbReference type="SMART" id="SM00028">
    <property type="entry name" value="TPR"/>
    <property type="match status" value="2"/>
</dbReference>
<dbReference type="Proteomes" id="UP000007264">
    <property type="component" value="Unassembled WGS sequence"/>
</dbReference>
<reference evidence="10 11" key="1">
    <citation type="journal article" date="2012" name="Genome Biol.">
        <title>The genome of the polar eukaryotic microalga coccomyxa subellipsoidea reveals traits of cold adaptation.</title>
        <authorList>
            <person name="Blanc G."/>
            <person name="Agarkova I."/>
            <person name="Grimwood J."/>
            <person name="Kuo A."/>
            <person name="Brueggeman A."/>
            <person name="Dunigan D."/>
            <person name="Gurnon J."/>
            <person name="Ladunga I."/>
            <person name="Lindquist E."/>
            <person name="Lucas S."/>
            <person name="Pangilinan J."/>
            <person name="Proschold T."/>
            <person name="Salamov A."/>
            <person name="Schmutz J."/>
            <person name="Weeks D."/>
            <person name="Yamada T."/>
            <person name="Claverie J.M."/>
            <person name="Grigoriev I."/>
            <person name="Van Etten J."/>
            <person name="Lomsadze A."/>
            <person name="Borodovsky M."/>
        </authorList>
    </citation>
    <scope>NUCLEOTIDE SEQUENCE [LARGE SCALE GENOMIC DNA]</scope>
    <source>
        <strain evidence="10 11">C-169</strain>
    </source>
</reference>
<evidence type="ECO:0000256" key="6">
    <source>
        <dbReference type="ARBA" id="ARBA00022803"/>
    </source>
</evidence>
<dbReference type="SUPFAM" id="SSF48452">
    <property type="entry name" value="TPR-like"/>
    <property type="match status" value="1"/>
</dbReference>
<evidence type="ECO:0000256" key="9">
    <source>
        <dbReference type="SAM" id="MobiDB-lite"/>
    </source>
</evidence>
<evidence type="ECO:0000256" key="7">
    <source>
        <dbReference type="ARBA" id="ARBA00023140"/>
    </source>
</evidence>
<dbReference type="GeneID" id="17038778"/>
<dbReference type="Pfam" id="PF13432">
    <property type="entry name" value="TPR_16"/>
    <property type="match status" value="1"/>
</dbReference>
<dbReference type="OrthoDB" id="10006023at2759"/>
<dbReference type="GO" id="GO:0016560">
    <property type="term" value="P:protein import into peroxisome matrix, docking"/>
    <property type="evidence" value="ECO:0007669"/>
    <property type="project" value="TreeGrafter"/>
</dbReference>
<evidence type="ECO:0000256" key="1">
    <source>
        <dbReference type="ARBA" id="ARBA00004275"/>
    </source>
</evidence>